<evidence type="ECO:0000313" key="12">
    <source>
        <dbReference type="Proteomes" id="UP000663869"/>
    </source>
</evidence>
<dbReference type="EMBL" id="CAJOBR010000261">
    <property type="protein sequence ID" value="CAF4487998.1"/>
    <property type="molecule type" value="Genomic_DNA"/>
</dbReference>
<keyword evidence="13" id="KW-1185">Reference proteome</keyword>
<dbReference type="Proteomes" id="UP000663872">
    <property type="component" value="Unassembled WGS sequence"/>
</dbReference>
<dbReference type="Proteomes" id="UP000663851">
    <property type="component" value="Unassembled WGS sequence"/>
</dbReference>
<proteinExistence type="predicted"/>
<dbReference type="EMBL" id="CAJNYD010000014">
    <property type="protein sequence ID" value="CAF3175621.1"/>
    <property type="molecule type" value="Genomic_DNA"/>
</dbReference>
<keyword evidence="1" id="KW-0472">Membrane</keyword>
<evidence type="ECO:0000313" key="11">
    <source>
        <dbReference type="EMBL" id="CAF4589888.1"/>
    </source>
</evidence>
<dbReference type="EMBL" id="CAJOBP010000577">
    <property type="protein sequence ID" value="CAF4196239.1"/>
    <property type="molecule type" value="Genomic_DNA"/>
</dbReference>
<dbReference type="Proteomes" id="UP000663838">
    <property type="component" value="Unassembled WGS sequence"/>
</dbReference>
<name>A0A817YQ41_9BILA</name>
<reference evidence="4" key="1">
    <citation type="submission" date="2021-02" db="EMBL/GenBank/DDBJ databases">
        <authorList>
            <person name="Nowell W R."/>
        </authorList>
    </citation>
    <scope>NUCLEOTIDE SEQUENCE</scope>
</reference>
<dbReference type="EMBL" id="CAJNYT010004690">
    <property type="protein sequence ID" value="CAF3682016.1"/>
    <property type="molecule type" value="Genomic_DNA"/>
</dbReference>
<dbReference type="EMBL" id="CAJNYV010002620">
    <property type="protein sequence ID" value="CAF3489856.1"/>
    <property type="molecule type" value="Genomic_DNA"/>
</dbReference>
<evidence type="ECO:0000313" key="13">
    <source>
        <dbReference type="Proteomes" id="UP000663873"/>
    </source>
</evidence>
<protein>
    <submittedName>
        <fullName evidence="4">Uncharacterized protein</fullName>
    </submittedName>
</protein>
<evidence type="ECO:0000313" key="8">
    <source>
        <dbReference type="EMBL" id="CAF4196239.1"/>
    </source>
</evidence>
<dbReference type="EMBL" id="CAJNYU010000714">
    <property type="protein sequence ID" value="CAF3384796.1"/>
    <property type="molecule type" value="Genomic_DNA"/>
</dbReference>
<dbReference type="Proteomes" id="UP000663862">
    <property type="component" value="Unassembled WGS sequence"/>
</dbReference>
<evidence type="ECO:0000313" key="10">
    <source>
        <dbReference type="EMBL" id="CAF4487998.1"/>
    </source>
</evidence>
<keyword evidence="1" id="KW-0812">Transmembrane</keyword>
<evidence type="ECO:0000313" key="9">
    <source>
        <dbReference type="EMBL" id="CAF4428500.1"/>
    </source>
</evidence>
<dbReference type="OrthoDB" id="10069573at2759"/>
<evidence type="ECO:0000256" key="1">
    <source>
        <dbReference type="SAM" id="Phobius"/>
    </source>
</evidence>
<feature type="transmembrane region" description="Helical" evidence="1">
    <location>
        <begin position="56"/>
        <end position="76"/>
    </location>
</feature>
<accession>A0A817YQ41</accession>
<dbReference type="EMBL" id="CAJOBO010000201">
    <property type="protein sequence ID" value="CAF4160632.1"/>
    <property type="molecule type" value="Genomic_DNA"/>
</dbReference>
<evidence type="ECO:0000313" key="6">
    <source>
        <dbReference type="EMBL" id="CAF3682016.1"/>
    </source>
</evidence>
<sequence>MLIRIRNDTHFQFSNNLSSSILCANTLINSTLENCTYEISTSSSSTMTNNLFSNSLLIIFVLSILSILGVCFMIFGPLQRSEAYKRVENFTFGRHPIFNVDNREVSAATRYDESMEFADE</sequence>
<organism evidence="4 12">
    <name type="scientific">Rotaria socialis</name>
    <dbReference type="NCBI Taxonomy" id="392032"/>
    <lineage>
        <taxon>Eukaryota</taxon>
        <taxon>Metazoa</taxon>
        <taxon>Spiralia</taxon>
        <taxon>Gnathifera</taxon>
        <taxon>Rotifera</taxon>
        <taxon>Eurotatoria</taxon>
        <taxon>Bdelloidea</taxon>
        <taxon>Philodinida</taxon>
        <taxon>Philodinidae</taxon>
        <taxon>Rotaria</taxon>
    </lineage>
</organism>
<dbReference type="EMBL" id="CAJNXB010000008">
    <property type="protein sequence ID" value="CAF2978713.1"/>
    <property type="molecule type" value="Genomic_DNA"/>
</dbReference>
<evidence type="ECO:0000313" key="2">
    <source>
        <dbReference type="EMBL" id="CAF2978713.1"/>
    </source>
</evidence>
<dbReference type="Proteomes" id="UP000663833">
    <property type="component" value="Unassembled WGS sequence"/>
</dbReference>
<dbReference type="EMBL" id="CAJOBS010000498">
    <property type="protein sequence ID" value="CAF4589888.1"/>
    <property type="molecule type" value="Genomic_DNA"/>
</dbReference>
<dbReference type="Proteomes" id="UP000663873">
    <property type="component" value="Unassembled WGS sequence"/>
</dbReference>
<evidence type="ECO:0000313" key="4">
    <source>
        <dbReference type="EMBL" id="CAF3384796.1"/>
    </source>
</evidence>
<dbReference type="EMBL" id="CAJOBQ010000873">
    <property type="protein sequence ID" value="CAF4428500.1"/>
    <property type="molecule type" value="Genomic_DNA"/>
</dbReference>
<evidence type="ECO:0000313" key="5">
    <source>
        <dbReference type="EMBL" id="CAF3489856.1"/>
    </source>
</evidence>
<gene>
    <name evidence="4" type="ORF">FME351_LOCUS7590</name>
    <name evidence="6" type="ORF">GRG538_LOCUS27086</name>
    <name evidence="7" type="ORF">HFQ381_LOCUS4944</name>
    <name evidence="5" type="ORF">KIK155_LOCUS15072</name>
    <name evidence="3" type="ORF">LUA448_LOCUS656</name>
    <name evidence="10" type="ORF">QYT958_LOCUS3609</name>
    <name evidence="2" type="ORF">TIS948_LOCUS324</name>
    <name evidence="11" type="ORF">TOA249_LOCUS9864</name>
    <name evidence="9" type="ORF">TSG867_LOCUS15141</name>
    <name evidence="8" type="ORF">UJA718_LOCUS6257</name>
</gene>
<dbReference type="Proteomes" id="UP000663865">
    <property type="component" value="Unassembled WGS sequence"/>
</dbReference>
<comment type="caution">
    <text evidence="4">The sequence shown here is derived from an EMBL/GenBank/DDBJ whole genome shotgun (WGS) entry which is preliminary data.</text>
</comment>
<evidence type="ECO:0000313" key="3">
    <source>
        <dbReference type="EMBL" id="CAF3175621.1"/>
    </source>
</evidence>
<evidence type="ECO:0000313" key="7">
    <source>
        <dbReference type="EMBL" id="CAF4160632.1"/>
    </source>
</evidence>
<dbReference type="AlphaFoldDB" id="A0A817YQ41"/>
<dbReference type="Proteomes" id="UP000663869">
    <property type="component" value="Unassembled WGS sequence"/>
</dbReference>
<dbReference type="Proteomes" id="UP000663848">
    <property type="component" value="Unassembled WGS sequence"/>
</dbReference>
<keyword evidence="1" id="KW-1133">Transmembrane helix</keyword>
<dbReference type="Proteomes" id="UP000663825">
    <property type="component" value="Unassembled WGS sequence"/>
</dbReference>